<dbReference type="Proteomes" id="UP000053257">
    <property type="component" value="Unassembled WGS sequence"/>
</dbReference>
<evidence type="ECO:0000256" key="1">
    <source>
        <dbReference type="SAM" id="MobiDB-lite"/>
    </source>
</evidence>
<feature type="compositionally biased region" description="Basic and acidic residues" evidence="1">
    <location>
        <begin position="489"/>
        <end position="511"/>
    </location>
</feature>
<feature type="region of interest" description="Disordered" evidence="1">
    <location>
        <begin position="1"/>
        <end position="205"/>
    </location>
</feature>
<feature type="compositionally biased region" description="Low complexity" evidence="1">
    <location>
        <begin position="78"/>
        <end position="92"/>
    </location>
</feature>
<feature type="region of interest" description="Disordered" evidence="1">
    <location>
        <begin position="381"/>
        <end position="433"/>
    </location>
</feature>
<feature type="compositionally biased region" description="Polar residues" evidence="1">
    <location>
        <begin position="381"/>
        <end position="393"/>
    </location>
</feature>
<feature type="compositionally biased region" description="Basic and acidic residues" evidence="1">
    <location>
        <begin position="288"/>
        <end position="298"/>
    </location>
</feature>
<feature type="compositionally biased region" description="Basic residues" evidence="1">
    <location>
        <begin position="130"/>
        <end position="142"/>
    </location>
</feature>
<dbReference type="STRING" id="745531.A0A0C3SE93"/>
<feature type="compositionally biased region" description="Pro residues" evidence="1">
    <location>
        <begin position="354"/>
        <end position="364"/>
    </location>
</feature>
<dbReference type="AlphaFoldDB" id="A0A0C3SE93"/>
<feature type="compositionally biased region" description="Basic and acidic residues" evidence="1">
    <location>
        <begin position="586"/>
        <end position="600"/>
    </location>
</feature>
<feature type="compositionally biased region" description="Basic and acidic residues" evidence="1">
    <location>
        <begin position="700"/>
        <end position="711"/>
    </location>
</feature>
<dbReference type="HOGENOM" id="CLU_003816_0_0_1"/>
<accession>A0A0C3SE93</accession>
<gene>
    <name evidence="2" type="ORF">PHLGIDRAFT_124072</name>
</gene>
<dbReference type="OrthoDB" id="3231532at2759"/>
<feature type="region of interest" description="Disordered" evidence="1">
    <location>
        <begin position="455"/>
        <end position="518"/>
    </location>
</feature>
<organism evidence="2 3">
    <name type="scientific">Phlebiopsis gigantea (strain 11061_1 CR5-6)</name>
    <name type="common">White-rot fungus</name>
    <name type="synonym">Peniophora gigantea</name>
    <dbReference type="NCBI Taxonomy" id="745531"/>
    <lineage>
        <taxon>Eukaryota</taxon>
        <taxon>Fungi</taxon>
        <taxon>Dikarya</taxon>
        <taxon>Basidiomycota</taxon>
        <taxon>Agaricomycotina</taxon>
        <taxon>Agaricomycetes</taxon>
        <taxon>Polyporales</taxon>
        <taxon>Phanerochaetaceae</taxon>
        <taxon>Phlebiopsis</taxon>
    </lineage>
</organism>
<keyword evidence="3" id="KW-1185">Reference proteome</keyword>
<feature type="compositionally biased region" description="Polar residues" evidence="1">
    <location>
        <begin position="477"/>
        <end position="488"/>
    </location>
</feature>
<feature type="region of interest" description="Disordered" evidence="1">
    <location>
        <begin position="220"/>
        <end position="367"/>
    </location>
</feature>
<feature type="compositionally biased region" description="Basic and acidic residues" evidence="1">
    <location>
        <begin position="52"/>
        <end position="61"/>
    </location>
</feature>
<proteinExistence type="predicted"/>
<name>A0A0C3SE93_PHLG1</name>
<feature type="compositionally biased region" description="Polar residues" evidence="1">
    <location>
        <begin position="226"/>
        <end position="237"/>
    </location>
</feature>
<feature type="compositionally biased region" description="Polar residues" evidence="1">
    <location>
        <begin position="318"/>
        <end position="328"/>
    </location>
</feature>
<reference evidence="2 3" key="1">
    <citation type="journal article" date="2014" name="PLoS Genet.">
        <title>Analysis of the Phlebiopsis gigantea genome, transcriptome and secretome provides insight into its pioneer colonization strategies of wood.</title>
        <authorList>
            <person name="Hori C."/>
            <person name="Ishida T."/>
            <person name="Igarashi K."/>
            <person name="Samejima M."/>
            <person name="Suzuki H."/>
            <person name="Master E."/>
            <person name="Ferreira P."/>
            <person name="Ruiz-Duenas F.J."/>
            <person name="Held B."/>
            <person name="Canessa P."/>
            <person name="Larrondo L.F."/>
            <person name="Schmoll M."/>
            <person name="Druzhinina I.S."/>
            <person name="Kubicek C.P."/>
            <person name="Gaskell J.A."/>
            <person name="Kersten P."/>
            <person name="St John F."/>
            <person name="Glasner J."/>
            <person name="Sabat G."/>
            <person name="Splinter BonDurant S."/>
            <person name="Syed K."/>
            <person name="Yadav J."/>
            <person name="Mgbeahuruike A.C."/>
            <person name="Kovalchuk A."/>
            <person name="Asiegbu F.O."/>
            <person name="Lackner G."/>
            <person name="Hoffmeister D."/>
            <person name="Rencoret J."/>
            <person name="Gutierrez A."/>
            <person name="Sun H."/>
            <person name="Lindquist E."/>
            <person name="Barry K."/>
            <person name="Riley R."/>
            <person name="Grigoriev I.V."/>
            <person name="Henrissat B."/>
            <person name="Kues U."/>
            <person name="Berka R.M."/>
            <person name="Martinez A.T."/>
            <person name="Covert S.F."/>
            <person name="Blanchette R.A."/>
            <person name="Cullen D."/>
        </authorList>
    </citation>
    <scope>NUCLEOTIDE SEQUENCE [LARGE SCALE GENOMIC DNA]</scope>
    <source>
        <strain evidence="2 3">11061_1 CR5-6</strain>
    </source>
</reference>
<feature type="region of interest" description="Disordered" evidence="1">
    <location>
        <begin position="903"/>
        <end position="959"/>
    </location>
</feature>
<feature type="region of interest" description="Disordered" evidence="1">
    <location>
        <begin position="808"/>
        <end position="828"/>
    </location>
</feature>
<feature type="compositionally biased region" description="Basic residues" evidence="1">
    <location>
        <begin position="712"/>
        <end position="723"/>
    </location>
</feature>
<protein>
    <submittedName>
        <fullName evidence="2">Uncharacterized protein</fullName>
    </submittedName>
</protein>
<feature type="compositionally biased region" description="Pro residues" evidence="1">
    <location>
        <begin position="419"/>
        <end position="432"/>
    </location>
</feature>
<sequence length="959" mass="104622">MAASTDRLPDTAQAPSPTRTPSSSPLPTPTSSQVRIHDVRVRTRKISQTAHDNVDMLDHTDPWGTNWHHQSPYDVGKNSNSSEPPESPTASTRPRRASMTNGARHRATVPSPLSQSTSAVHLASEPLHMHAPRRLSKRRKTFRGLFGNSDHEHRPFMSRGGPSTVAHANGQELGRKLSHTGSIVQPSSTSSAGSIALTEQSSKRSSMLGRLVKRFSVIRRSDASKSTKSSFHSVTRSSEYESAHAGAESPVPRRSESPEKAPQQQMKPRDTTRRVPPPADTPETQPHSSEEPRARDSDDQSLLSVEQRYSMGKLTVANPDNSNTSNESPVRGEPSPVQPYHDVNFPLRTSPEPMEYPPPHPPFHAHPVRAPLSVISEGETYMSSPRMQPSSPKESPATPPTIPSLLSLPARSAAMPMDHPTPPLSPPLPDLPYNPSLPEIPNFASAVSVAAQPLLPRLEPSLPPTPVPSHPPTPSSRETQPEPTCETVSESRAETRTDPKGDRSYREESSKARSFVVPSAPSIYQPMASYADNSPLARASMIVNPPTPYTTSVAIPTPTPPPIISIALPKTEPKASTADSLSTPKDGSRKMRSKHTETFKLMRTASGHVQTVDNSFVADGEHWHVVESPKEERRKSRRDRERSEEPEKPEKPERRKSKRAEKESASDESDPQRAQTHARHASVGRGYPDAAELSSSRASKTRESPHRDSSHRQRPSTHEKRRSSREAQVDAGVRSTQTPVIYTPRPHGYSTIISTVSGAKLEPRTSVSASTRPSSEFQSVADINALKAKDAWEIERLWKGRSMIHAPDGSTANGNRHHISSDSRPSTIMSHDLHRASTIPSVGGETAVSTYGSDHTIYRMHSPYQGTQHAATYPQLSGSPPSERPTNGVVQHAARYVQSVELPTLPPIGSSPPRTNPLPEPPRLSSYQPSPLPPSLAGSGDGPGSPEYWNRYAGVTVTH</sequence>
<feature type="compositionally biased region" description="Basic and acidic residues" evidence="1">
    <location>
        <begin position="619"/>
        <end position="653"/>
    </location>
</feature>
<dbReference type="EMBL" id="KN840439">
    <property type="protein sequence ID" value="KIP12547.1"/>
    <property type="molecule type" value="Genomic_DNA"/>
</dbReference>
<feature type="region of interest" description="Disordered" evidence="1">
    <location>
        <begin position="552"/>
        <end position="748"/>
    </location>
</feature>
<feature type="compositionally biased region" description="Pro residues" evidence="1">
    <location>
        <begin position="904"/>
        <end position="922"/>
    </location>
</feature>
<feature type="compositionally biased region" description="Pro residues" evidence="1">
    <location>
        <begin position="461"/>
        <end position="474"/>
    </location>
</feature>
<feature type="compositionally biased region" description="Polar residues" evidence="1">
    <location>
        <begin position="179"/>
        <end position="205"/>
    </location>
</feature>
<feature type="compositionally biased region" description="Low complexity" evidence="1">
    <location>
        <begin position="15"/>
        <end position="32"/>
    </location>
</feature>
<evidence type="ECO:0000313" key="2">
    <source>
        <dbReference type="EMBL" id="KIP12547.1"/>
    </source>
</evidence>
<evidence type="ECO:0000313" key="3">
    <source>
        <dbReference type="Proteomes" id="UP000053257"/>
    </source>
</evidence>